<organism evidence="1 2">
    <name type="scientific">Austropuccinia psidii MF-1</name>
    <dbReference type="NCBI Taxonomy" id="1389203"/>
    <lineage>
        <taxon>Eukaryota</taxon>
        <taxon>Fungi</taxon>
        <taxon>Dikarya</taxon>
        <taxon>Basidiomycota</taxon>
        <taxon>Pucciniomycotina</taxon>
        <taxon>Pucciniomycetes</taxon>
        <taxon>Pucciniales</taxon>
        <taxon>Sphaerophragmiaceae</taxon>
        <taxon>Austropuccinia</taxon>
    </lineage>
</organism>
<evidence type="ECO:0000313" key="1">
    <source>
        <dbReference type="EMBL" id="MBW0521004.1"/>
    </source>
</evidence>
<accession>A0A9Q3HZW5</accession>
<comment type="caution">
    <text evidence="1">The sequence shown here is derived from an EMBL/GenBank/DDBJ whole genome shotgun (WGS) entry which is preliminary data.</text>
</comment>
<keyword evidence="2" id="KW-1185">Reference proteome</keyword>
<dbReference type="Proteomes" id="UP000765509">
    <property type="component" value="Unassembled WGS sequence"/>
</dbReference>
<gene>
    <name evidence="1" type="ORF">O181_060719</name>
</gene>
<evidence type="ECO:0000313" key="2">
    <source>
        <dbReference type="Proteomes" id="UP000765509"/>
    </source>
</evidence>
<protein>
    <submittedName>
        <fullName evidence="1">Uncharacterized protein</fullName>
    </submittedName>
</protein>
<reference evidence="1" key="1">
    <citation type="submission" date="2021-03" db="EMBL/GenBank/DDBJ databases">
        <title>Draft genome sequence of rust myrtle Austropuccinia psidii MF-1, a brazilian biotype.</title>
        <authorList>
            <person name="Quecine M.C."/>
            <person name="Pachon D.M.R."/>
            <person name="Bonatelli M.L."/>
            <person name="Correr F.H."/>
            <person name="Franceschini L.M."/>
            <person name="Leite T.F."/>
            <person name="Margarido G.R.A."/>
            <person name="Almeida C.A."/>
            <person name="Ferrarezi J.A."/>
            <person name="Labate C.A."/>
        </authorList>
    </citation>
    <scope>NUCLEOTIDE SEQUENCE</scope>
    <source>
        <strain evidence="1">MF-1</strain>
    </source>
</reference>
<dbReference type="EMBL" id="AVOT02028511">
    <property type="protein sequence ID" value="MBW0521004.1"/>
    <property type="molecule type" value="Genomic_DNA"/>
</dbReference>
<name>A0A9Q3HZW5_9BASI</name>
<sequence>MRLQGRPHHSLRFCTPASSSPRLTILTLLRGPQFAPPTSPSPPLTPPCTHLILSATYHPYACLHSTCPTCLQHCLASLRLQFPPDIPPTPPLTLAQSSRPLIILTLLQPPKGETKMPPPISALTTTLPYAPLIILTLPPRPQDMPLMPPSTPLMPNLLSAAYHLYAQVLDT</sequence>
<proteinExistence type="predicted"/>
<dbReference type="AlphaFoldDB" id="A0A9Q3HZW5"/>